<dbReference type="PANTHER" id="PTHR43792">
    <property type="entry name" value="GNAT FAMILY, PUTATIVE (AFU_ORTHOLOGUE AFUA_3G00765)-RELATED-RELATED"/>
    <property type="match status" value="1"/>
</dbReference>
<dbReference type="Proteomes" id="UP001500967">
    <property type="component" value="Unassembled WGS sequence"/>
</dbReference>
<proteinExistence type="predicted"/>
<dbReference type="PROSITE" id="PS51186">
    <property type="entry name" value="GNAT"/>
    <property type="match status" value="1"/>
</dbReference>
<dbReference type="SUPFAM" id="SSF55729">
    <property type="entry name" value="Acyl-CoA N-acyltransferases (Nat)"/>
    <property type="match status" value="1"/>
</dbReference>
<evidence type="ECO:0000313" key="3">
    <source>
        <dbReference type="Proteomes" id="UP001500967"/>
    </source>
</evidence>
<accession>A0ABN0U4L6</accession>
<name>A0ABN0U4L6_9ACTN</name>
<organism evidence="2 3">
    <name type="scientific">Cryptosporangium japonicum</name>
    <dbReference type="NCBI Taxonomy" id="80872"/>
    <lineage>
        <taxon>Bacteria</taxon>
        <taxon>Bacillati</taxon>
        <taxon>Actinomycetota</taxon>
        <taxon>Actinomycetes</taxon>
        <taxon>Cryptosporangiales</taxon>
        <taxon>Cryptosporangiaceae</taxon>
        <taxon>Cryptosporangium</taxon>
    </lineage>
</organism>
<sequence length="197" mass="22178">MQIFLETDRLLLRRATPDDLDAIVELDSDPKVTWFVTGGRPTPRHVLRDEVLPRWFSFYDRYPGFGYFPAIEKATGDFLGWFLLRPNDKPVRADGTTRDGIELGYRLRRASWGKGYASEGAKALVDKAFTDLGVERVFAEALAVHGASRRVMEKAGLRFVRACYDNWPDKIPGDEKGDVEYAITRDEWTASAGAASA</sequence>
<protein>
    <submittedName>
        <fullName evidence="2">GNAT family N-acetyltransferase</fullName>
    </submittedName>
</protein>
<dbReference type="RefSeq" id="WP_344648863.1">
    <property type="nucleotide sequence ID" value="NZ_BAAAGX010000009.1"/>
</dbReference>
<dbReference type="PANTHER" id="PTHR43792:SF16">
    <property type="entry name" value="N-ACETYLTRANSFERASE DOMAIN-CONTAINING PROTEIN"/>
    <property type="match status" value="1"/>
</dbReference>
<keyword evidence="3" id="KW-1185">Reference proteome</keyword>
<feature type="domain" description="N-acetyltransferase" evidence="1">
    <location>
        <begin position="10"/>
        <end position="186"/>
    </location>
</feature>
<dbReference type="InterPro" id="IPR051531">
    <property type="entry name" value="N-acetyltransferase"/>
</dbReference>
<evidence type="ECO:0000313" key="2">
    <source>
        <dbReference type="EMBL" id="GAA0238081.1"/>
    </source>
</evidence>
<gene>
    <name evidence="2" type="ORF">GCM10009539_24190</name>
</gene>
<dbReference type="InterPro" id="IPR000182">
    <property type="entry name" value="GNAT_dom"/>
</dbReference>
<dbReference type="Gene3D" id="3.40.630.30">
    <property type="match status" value="1"/>
</dbReference>
<dbReference type="InterPro" id="IPR016181">
    <property type="entry name" value="Acyl_CoA_acyltransferase"/>
</dbReference>
<dbReference type="Pfam" id="PF13302">
    <property type="entry name" value="Acetyltransf_3"/>
    <property type="match status" value="1"/>
</dbReference>
<reference evidence="2 3" key="1">
    <citation type="journal article" date="2019" name="Int. J. Syst. Evol. Microbiol.">
        <title>The Global Catalogue of Microorganisms (GCM) 10K type strain sequencing project: providing services to taxonomists for standard genome sequencing and annotation.</title>
        <authorList>
            <consortium name="The Broad Institute Genomics Platform"/>
            <consortium name="The Broad Institute Genome Sequencing Center for Infectious Disease"/>
            <person name="Wu L."/>
            <person name="Ma J."/>
        </authorList>
    </citation>
    <scope>NUCLEOTIDE SEQUENCE [LARGE SCALE GENOMIC DNA]</scope>
    <source>
        <strain evidence="2 3">JCM 10425</strain>
    </source>
</reference>
<dbReference type="EMBL" id="BAAAGX010000009">
    <property type="protein sequence ID" value="GAA0238081.1"/>
    <property type="molecule type" value="Genomic_DNA"/>
</dbReference>
<evidence type="ECO:0000259" key="1">
    <source>
        <dbReference type="PROSITE" id="PS51186"/>
    </source>
</evidence>
<comment type="caution">
    <text evidence="2">The sequence shown here is derived from an EMBL/GenBank/DDBJ whole genome shotgun (WGS) entry which is preliminary data.</text>
</comment>